<protein>
    <submittedName>
        <fullName evidence="2">Oxidoreductase</fullName>
    </submittedName>
</protein>
<evidence type="ECO:0000256" key="1">
    <source>
        <dbReference type="SAM" id="MobiDB-lite"/>
    </source>
</evidence>
<feature type="compositionally biased region" description="Basic residues" evidence="1">
    <location>
        <begin position="208"/>
        <end position="218"/>
    </location>
</feature>
<name>A0A6J4J4V7_9ACTN</name>
<feature type="non-terminal residue" evidence="2">
    <location>
        <position position="1"/>
    </location>
</feature>
<feature type="compositionally biased region" description="Basic residues" evidence="1">
    <location>
        <begin position="242"/>
        <end position="252"/>
    </location>
</feature>
<sequence length="252" mass="27899">GSQDRCAAPPPGHHHGCAAQRVASRRPGRCRLDLGVGPLLPALRRAGRGPLRVLRAAGRHGRRDRPRGLWRHGHLQLLPEPGAAGGHGPHHRPPVTRAFHPGDRQRLVRARLRRVRLRLRHGAKPPQGSGRRPASHQGPAGQAEPATGAAATAAAHRRRRREGDPEAGGRARHDVERLWHPRRLPAQEPHPRRVVHQGREGPCWHRAHDQHRGRRGRSARGVPGGRRPARHPGARPPLRPRSAARRSRAPWL</sequence>
<feature type="compositionally biased region" description="Basic and acidic residues" evidence="1">
    <location>
        <begin position="161"/>
        <end position="179"/>
    </location>
</feature>
<feature type="non-terminal residue" evidence="2">
    <location>
        <position position="252"/>
    </location>
</feature>
<feature type="region of interest" description="Disordered" evidence="1">
    <location>
        <begin position="1"/>
        <end position="25"/>
    </location>
</feature>
<gene>
    <name evidence="2" type="ORF">AVDCRST_MAG76-3304</name>
</gene>
<evidence type="ECO:0000313" key="2">
    <source>
        <dbReference type="EMBL" id="CAA9269494.1"/>
    </source>
</evidence>
<dbReference type="AlphaFoldDB" id="A0A6J4J4V7"/>
<feature type="compositionally biased region" description="Low complexity" evidence="1">
    <location>
        <begin position="138"/>
        <end position="154"/>
    </location>
</feature>
<feature type="region of interest" description="Disordered" evidence="1">
    <location>
        <begin position="77"/>
        <end position="105"/>
    </location>
</feature>
<feature type="compositionally biased region" description="Basic and acidic residues" evidence="1">
    <location>
        <begin position="197"/>
        <end position="207"/>
    </location>
</feature>
<reference evidence="2" key="1">
    <citation type="submission" date="2020-02" db="EMBL/GenBank/DDBJ databases">
        <authorList>
            <person name="Meier V. D."/>
        </authorList>
    </citation>
    <scope>NUCLEOTIDE SEQUENCE</scope>
    <source>
        <strain evidence="2">AVDCRST_MAG76</strain>
    </source>
</reference>
<proteinExistence type="predicted"/>
<accession>A0A6J4J4V7</accession>
<feature type="region of interest" description="Disordered" evidence="1">
    <location>
        <begin position="118"/>
        <end position="252"/>
    </location>
</feature>
<organism evidence="2">
    <name type="scientific">uncultured Acidimicrobiales bacterium</name>
    <dbReference type="NCBI Taxonomy" id="310071"/>
    <lineage>
        <taxon>Bacteria</taxon>
        <taxon>Bacillati</taxon>
        <taxon>Actinomycetota</taxon>
        <taxon>Acidimicrobiia</taxon>
        <taxon>Acidimicrobiales</taxon>
        <taxon>environmental samples</taxon>
    </lineage>
</organism>
<dbReference type="EMBL" id="CADCSZ010000197">
    <property type="protein sequence ID" value="CAA9269494.1"/>
    <property type="molecule type" value="Genomic_DNA"/>
</dbReference>